<evidence type="ECO:0000313" key="1">
    <source>
        <dbReference type="EMBL" id="KAK8073044.1"/>
    </source>
</evidence>
<gene>
    <name evidence="1" type="ORF">PG996_006392</name>
</gene>
<organism evidence="1 2">
    <name type="scientific">Apiospora saccharicola</name>
    <dbReference type="NCBI Taxonomy" id="335842"/>
    <lineage>
        <taxon>Eukaryota</taxon>
        <taxon>Fungi</taxon>
        <taxon>Dikarya</taxon>
        <taxon>Ascomycota</taxon>
        <taxon>Pezizomycotina</taxon>
        <taxon>Sordariomycetes</taxon>
        <taxon>Xylariomycetidae</taxon>
        <taxon>Amphisphaeriales</taxon>
        <taxon>Apiosporaceae</taxon>
        <taxon>Apiospora</taxon>
    </lineage>
</organism>
<comment type="caution">
    <text evidence="1">The sequence shown here is derived from an EMBL/GenBank/DDBJ whole genome shotgun (WGS) entry which is preliminary data.</text>
</comment>
<keyword evidence="2" id="KW-1185">Reference proteome</keyword>
<proteinExistence type="predicted"/>
<name>A0ABR1VP60_9PEZI</name>
<dbReference type="Proteomes" id="UP001446871">
    <property type="component" value="Unassembled WGS sequence"/>
</dbReference>
<dbReference type="EMBL" id="JAQQWM010000003">
    <property type="protein sequence ID" value="KAK8073044.1"/>
    <property type="molecule type" value="Genomic_DNA"/>
</dbReference>
<reference evidence="1 2" key="1">
    <citation type="submission" date="2023-01" db="EMBL/GenBank/DDBJ databases">
        <title>Analysis of 21 Apiospora genomes using comparative genomics revels a genus with tremendous synthesis potential of carbohydrate active enzymes and secondary metabolites.</title>
        <authorList>
            <person name="Sorensen T."/>
        </authorList>
    </citation>
    <scope>NUCLEOTIDE SEQUENCE [LARGE SCALE GENOMIC DNA]</scope>
    <source>
        <strain evidence="1 2">CBS 83171</strain>
    </source>
</reference>
<accession>A0ABR1VP60</accession>
<protein>
    <submittedName>
        <fullName evidence="1">Uncharacterized protein</fullName>
    </submittedName>
</protein>
<sequence>MSFGFSVSDFAILIKGLNTVTRLIKGDAAHEFQDLARLFKQYASFARKLQGCHNRGYLSDFAVRSMSGMDSTLRQFFRRFKELDPYLGEKGRKSWFLKALSAIKWPKHRHFLRDLQRSFERQLRVNTHHVSERTNWHIVPARDAYGALLRVGRCFTGCGLWINFREPPDHGPDHLTKLCIQYMQRCGSEKLSTGVFKLAHAKDAASAGPFSNAFTTGDIQAWLSENRTPKVAQPFPEVTREPPNIMDFKHVTCCDARWPGLETLAAYEKLSEKFLHLLDGLAATVKKADSLSNAANYLRTLQLPKRRNMVAEIRKRRAALETMRRAIEVRTPPDPYQIFSDISMLGSRDRNHWEYGQTKVRSRCLAWIFHEALRLEIRLICNFGRGLIKIESKFSQEPTGSFTDKPFNTLISLPRVLTKFPVDMIEDISMRLGSESPVKPELAFEGLIRNRRDMCLNFAIDRSLERYFQHYARLGVSSEALAVNVKMAEWMMCRPVRNWPSFEAKREL</sequence>
<evidence type="ECO:0000313" key="2">
    <source>
        <dbReference type="Proteomes" id="UP001446871"/>
    </source>
</evidence>